<evidence type="ECO:0000313" key="1">
    <source>
        <dbReference type="EMBL" id="EJZ15785.1"/>
    </source>
</evidence>
<accession>K0VDI2</accession>
<name>K0VDI2_MYCFO</name>
<gene>
    <name evidence="1" type="ORF">MFORT_02709</name>
</gene>
<sequence>MLDLDLAAELKKVLPSVNQGWTFSSTPGWYLSDDDDRLPMYWDGTKWHDPAGDFEHRVVELVTPYLEQIFKQGFTAGYVAAHEESAL</sequence>
<dbReference type="PATRIC" id="fig|1214102.3.peg.538"/>
<dbReference type="GeneID" id="93411102"/>
<comment type="caution">
    <text evidence="1">The sequence shown here is derived from an EMBL/GenBank/DDBJ whole genome shotgun (WGS) entry which is preliminary data.</text>
</comment>
<dbReference type="Proteomes" id="UP000006043">
    <property type="component" value="Unassembled WGS sequence"/>
</dbReference>
<dbReference type="EMBL" id="ALQB01000006">
    <property type="protein sequence ID" value="EJZ15785.1"/>
    <property type="molecule type" value="Genomic_DNA"/>
</dbReference>
<protein>
    <submittedName>
        <fullName evidence="1">Uncharacterized protein</fullName>
    </submittedName>
</protein>
<reference evidence="1 2" key="1">
    <citation type="journal article" date="2012" name="J. Bacteriol.">
        <title>Complete Genome Sequence of Mycobacterium fortuitum subsp. fortuitum Type Strain DSM46621.</title>
        <authorList>
            <person name="Ho Y.S."/>
            <person name="Adroub S.A."/>
            <person name="Aleisa F."/>
            <person name="Mahmood H."/>
            <person name="Othoum G."/>
            <person name="Rashid F."/>
            <person name="Zaher M."/>
            <person name="Ali S."/>
            <person name="Bitter W."/>
            <person name="Pain A."/>
            <person name="Abdallah A.M."/>
        </authorList>
    </citation>
    <scope>NUCLEOTIDE SEQUENCE [LARGE SCALE GENOMIC DNA]</scope>
    <source>
        <strain evidence="2">DSM46621</strain>
    </source>
</reference>
<proteinExistence type="predicted"/>
<dbReference type="AlphaFoldDB" id="K0VDI2"/>
<dbReference type="HOGENOM" id="CLU_2479985_0_0_11"/>
<evidence type="ECO:0000313" key="2">
    <source>
        <dbReference type="Proteomes" id="UP000006043"/>
    </source>
</evidence>
<dbReference type="RefSeq" id="WP_003880410.1">
    <property type="nucleotide sequence ID" value="NZ_JH814723.1"/>
</dbReference>
<organism evidence="1 2">
    <name type="scientific">Mycolicibacterium fortuitum subsp. fortuitum DSM 46621 = ATCC 6841 = JCM 6387</name>
    <dbReference type="NCBI Taxonomy" id="1214102"/>
    <lineage>
        <taxon>Bacteria</taxon>
        <taxon>Bacillati</taxon>
        <taxon>Actinomycetota</taxon>
        <taxon>Actinomycetes</taxon>
        <taxon>Mycobacteriales</taxon>
        <taxon>Mycobacteriaceae</taxon>
        <taxon>Mycolicibacterium</taxon>
    </lineage>
</organism>